<feature type="compositionally biased region" description="Low complexity" evidence="1">
    <location>
        <begin position="366"/>
        <end position="387"/>
    </location>
</feature>
<evidence type="ECO:0000313" key="2">
    <source>
        <dbReference type="EMBL" id="KIM43774.1"/>
    </source>
</evidence>
<protein>
    <submittedName>
        <fullName evidence="2">Uncharacterized protein</fullName>
    </submittedName>
</protein>
<evidence type="ECO:0000256" key="1">
    <source>
        <dbReference type="SAM" id="MobiDB-lite"/>
    </source>
</evidence>
<feature type="region of interest" description="Disordered" evidence="1">
    <location>
        <begin position="366"/>
        <end position="536"/>
    </location>
</feature>
<gene>
    <name evidence="2" type="ORF">M413DRAFT_388504</name>
</gene>
<organism evidence="2 3">
    <name type="scientific">Hebeloma cylindrosporum</name>
    <dbReference type="NCBI Taxonomy" id="76867"/>
    <lineage>
        <taxon>Eukaryota</taxon>
        <taxon>Fungi</taxon>
        <taxon>Dikarya</taxon>
        <taxon>Basidiomycota</taxon>
        <taxon>Agaricomycotina</taxon>
        <taxon>Agaricomycetes</taxon>
        <taxon>Agaricomycetidae</taxon>
        <taxon>Agaricales</taxon>
        <taxon>Agaricineae</taxon>
        <taxon>Hymenogastraceae</taxon>
        <taxon>Hebeloma</taxon>
    </lineage>
</organism>
<evidence type="ECO:0000313" key="3">
    <source>
        <dbReference type="Proteomes" id="UP000053424"/>
    </source>
</evidence>
<feature type="compositionally biased region" description="Low complexity" evidence="1">
    <location>
        <begin position="512"/>
        <end position="526"/>
    </location>
</feature>
<keyword evidence="3" id="KW-1185">Reference proteome</keyword>
<proteinExistence type="predicted"/>
<dbReference type="Proteomes" id="UP000053424">
    <property type="component" value="Unassembled WGS sequence"/>
</dbReference>
<sequence length="536" mass="57493">MSTQQSLELSAFPEELLERILSYCIVAPLVLPPRPAWHRPTGCFSATALPIRGRLALLLVSKQFFRISTPLFYHTIHVISASQLHGLLRNAIRPNPFLAGYIRRIVLQGVWADAGELLSLAQNNLNVLDITLDVTQLSQRVHGPIRDFDAEEFCEGLKDLVSLKHIVIRKPNNVYLTQPKPRYVLSGIAKAMQGWDNLEHADIPFRLSDDSSTGANPALSSSTPPVLRVHQAPITALTLALSTRPRLHTFSTLLPSVWNEAILRVSNNPALERIILGDGTGTGGGGGQSHYHHGKGATMWSGKDFYAAPVGASMPAAPVFEGSIAGTGLFLMQARKHTRLSELIRAGTSIMRTRAQTMGTLAAAPNFPSASSSGSAAAAAPPSLSPSGTRAQSPPNRVPAPAPHYQPPRSQSLVPTGSVEPSRCSASSSSSSSTSPLGRSHPVSLPYPPHTQPHTQPHPHPHPHPHQASSSRRCTTSAPLQQNRTYATSTSTSTPRTDLCEFESDDGCVPTSSRLGLEGRGSSRPRTLVDGAKVFS</sequence>
<dbReference type="AlphaFoldDB" id="A0A0C3CI07"/>
<reference evidence="3" key="2">
    <citation type="submission" date="2015-01" db="EMBL/GenBank/DDBJ databases">
        <title>Evolutionary Origins and Diversification of the Mycorrhizal Mutualists.</title>
        <authorList>
            <consortium name="DOE Joint Genome Institute"/>
            <consortium name="Mycorrhizal Genomics Consortium"/>
            <person name="Kohler A."/>
            <person name="Kuo A."/>
            <person name="Nagy L.G."/>
            <person name="Floudas D."/>
            <person name="Copeland A."/>
            <person name="Barry K.W."/>
            <person name="Cichocki N."/>
            <person name="Veneault-Fourrey C."/>
            <person name="LaButti K."/>
            <person name="Lindquist E.A."/>
            <person name="Lipzen A."/>
            <person name="Lundell T."/>
            <person name="Morin E."/>
            <person name="Murat C."/>
            <person name="Riley R."/>
            <person name="Ohm R."/>
            <person name="Sun H."/>
            <person name="Tunlid A."/>
            <person name="Henrissat B."/>
            <person name="Grigoriev I.V."/>
            <person name="Hibbett D.S."/>
            <person name="Martin F."/>
        </authorList>
    </citation>
    <scope>NUCLEOTIDE SEQUENCE [LARGE SCALE GENOMIC DNA]</scope>
    <source>
        <strain evidence="3">h7</strain>
    </source>
</reference>
<dbReference type="HOGENOM" id="CLU_046568_1_0_1"/>
<dbReference type="OrthoDB" id="2786563at2759"/>
<name>A0A0C3CI07_HEBCY</name>
<accession>A0A0C3CI07</accession>
<reference evidence="2 3" key="1">
    <citation type="submission" date="2014-04" db="EMBL/GenBank/DDBJ databases">
        <authorList>
            <consortium name="DOE Joint Genome Institute"/>
            <person name="Kuo A."/>
            <person name="Gay G."/>
            <person name="Dore J."/>
            <person name="Kohler A."/>
            <person name="Nagy L.G."/>
            <person name="Floudas D."/>
            <person name="Copeland A."/>
            <person name="Barry K.W."/>
            <person name="Cichocki N."/>
            <person name="Veneault-Fourrey C."/>
            <person name="LaButti K."/>
            <person name="Lindquist E.A."/>
            <person name="Lipzen A."/>
            <person name="Lundell T."/>
            <person name="Morin E."/>
            <person name="Murat C."/>
            <person name="Sun H."/>
            <person name="Tunlid A."/>
            <person name="Henrissat B."/>
            <person name="Grigoriev I.V."/>
            <person name="Hibbett D.S."/>
            <person name="Martin F."/>
            <person name="Nordberg H.P."/>
            <person name="Cantor M.N."/>
            <person name="Hua S.X."/>
        </authorList>
    </citation>
    <scope>NUCLEOTIDE SEQUENCE [LARGE SCALE GENOMIC DNA]</scope>
    <source>
        <strain evidence="3">h7</strain>
    </source>
</reference>
<feature type="compositionally biased region" description="Pro residues" evidence="1">
    <location>
        <begin position="396"/>
        <end position="406"/>
    </location>
</feature>
<feature type="compositionally biased region" description="Low complexity" evidence="1">
    <location>
        <begin position="418"/>
        <end position="435"/>
    </location>
</feature>
<dbReference type="EMBL" id="KN831775">
    <property type="protein sequence ID" value="KIM43774.1"/>
    <property type="molecule type" value="Genomic_DNA"/>
</dbReference>
<feature type="compositionally biased region" description="Polar residues" evidence="1">
    <location>
        <begin position="468"/>
        <end position="496"/>
    </location>
</feature>